<dbReference type="GO" id="GO:0003700">
    <property type="term" value="F:DNA-binding transcription factor activity"/>
    <property type="evidence" value="ECO:0007669"/>
    <property type="project" value="InterPro"/>
</dbReference>
<name>A0A2J6TMJ3_9HELO</name>
<evidence type="ECO:0000313" key="8">
    <source>
        <dbReference type="Proteomes" id="UP000235371"/>
    </source>
</evidence>
<organism evidence="7 8">
    <name type="scientific">Hyaloscypha bicolor E</name>
    <dbReference type="NCBI Taxonomy" id="1095630"/>
    <lineage>
        <taxon>Eukaryota</taxon>
        <taxon>Fungi</taxon>
        <taxon>Dikarya</taxon>
        <taxon>Ascomycota</taxon>
        <taxon>Pezizomycotina</taxon>
        <taxon>Leotiomycetes</taxon>
        <taxon>Helotiales</taxon>
        <taxon>Hyaloscyphaceae</taxon>
        <taxon>Hyaloscypha</taxon>
        <taxon>Hyaloscypha bicolor</taxon>
    </lineage>
</organism>
<protein>
    <recommendedName>
        <fullName evidence="6">Xylanolytic transcriptional activator regulatory domain-containing protein</fullName>
    </recommendedName>
</protein>
<keyword evidence="4" id="KW-0539">Nucleus</keyword>
<evidence type="ECO:0000256" key="5">
    <source>
        <dbReference type="SAM" id="Phobius"/>
    </source>
</evidence>
<dbReference type="GO" id="GO:0006351">
    <property type="term" value="P:DNA-templated transcription"/>
    <property type="evidence" value="ECO:0007669"/>
    <property type="project" value="InterPro"/>
</dbReference>
<dbReference type="RefSeq" id="XP_024741138.1">
    <property type="nucleotide sequence ID" value="XM_024882600.1"/>
</dbReference>
<dbReference type="OrthoDB" id="39175at2759"/>
<dbReference type="EMBL" id="KZ613769">
    <property type="protein sequence ID" value="PMD64234.1"/>
    <property type="molecule type" value="Genomic_DNA"/>
</dbReference>
<keyword evidence="2" id="KW-0479">Metal-binding</keyword>
<keyword evidence="8" id="KW-1185">Reference proteome</keyword>
<keyword evidence="3" id="KW-0238">DNA-binding</keyword>
<keyword evidence="5" id="KW-0472">Membrane</keyword>
<evidence type="ECO:0000256" key="4">
    <source>
        <dbReference type="ARBA" id="ARBA00023242"/>
    </source>
</evidence>
<proteinExistence type="predicted"/>
<dbReference type="InterPro" id="IPR007219">
    <property type="entry name" value="XnlR_reg_dom"/>
</dbReference>
<dbReference type="PANTHER" id="PTHR46910">
    <property type="entry name" value="TRANSCRIPTION FACTOR PDR1"/>
    <property type="match status" value="1"/>
</dbReference>
<reference evidence="7 8" key="1">
    <citation type="submission" date="2016-04" db="EMBL/GenBank/DDBJ databases">
        <title>A degradative enzymes factory behind the ericoid mycorrhizal symbiosis.</title>
        <authorList>
            <consortium name="DOE Joint Genome Institute"/>
            <person name="Martino E."/>
            <person name="Morin E."/>
            <person name="Grelet G."/>
            <person name="Kuo A."/>
            <person name="Kohler A."/>
            <person name="Daghino S."/>
            <person name="Barry K."/>
            <person name="Choi C."/>
            <person name="Cichocki N."/>
            <person name="Clum A."/>
            <person name="Copeland A."/>
            <person name="Hainaut M."/>
            <person name="Haridas S."/>
            <person name="Labutti K."/>
            <person name="Lindquist E."/>
            <person name="Lipzen A."/>
            <person name="Khouja H.-R."/>
            <person name="Murat C."/>
            <person name="Ohm R."/>
            <person name="Olson A."/>
            <person name="Spatafora J."/>
            <person name="Veneault-Fourrey C."/>
            <person name="Henrissat B."/>
            <person name="Grigoriev I."/>
            <person name="Martin F."/>
            <person name="Perotto S."/>
        </authorList>
    </citation>
    <scope>NUCLEOTIDE SEQUENCE [LARGE SCALE GENOMIC DNA]</scope>
    <source>
        <strain evidence="7 8">E</strain>
    </source>
</reference>
<evidence type="ECO:0000256" key="3">
    <source>
        <dbReference type="ARBA" id="ARBA00023125"/>
    </source>
</evidence>
<evidence type="ECO:0000256" key="1">
    <source>
        <dbReference type="ARBA" id="ARBA00004123"/>
    </source>
</evidence>
<dbReference type="GO" id="GO:0003677">
    <property type="term" value="F:DNA binding"/>
    <property type="evidence" value="ECO:0007669"/>
    <property type="project" value="UniProtKB-KW"/>
</dbReference>
<gene>
    <name evidence="7" type="ORF">K444DRAFT_626105</name>
</gene>
<dbReference type="STRING" id="1095630.A0A2J6TMJ3"/>
<dbReference type="GeneID" id="36590677"/>
<dbReference type="GO" id="GO:0008270">
    <property type="term" value="F:zinc ion binding"/>
    <property type="evidence" value="ECO:0007669"/>
    <property type="project" value="InterPro"/>
</dbReference>
<dbReference type="Proteomes" id="UP000235371">
    <property type="component" value="Unassembled WGS sequence"/>
</dbReference>
<sequence>MYTRKRLENIAGPANARQSSFGPVVARSAGKQDFPRKMSVHQALNSPPNQYSLISDSWINEIFKEDNQILSTFDNLKAQEWTIKRPPVSSNPRESIYDANTQSYIDGICTQTTSFYDFTTRIACYDEPFGLSVFLTKDFLNMVASQVLVENTNYILSIILLNAVLAIGFYIVKVERGGDVTAGLAEAYARFDVAEKYRSLLAVGEHSKEKFLLLFARKCSLELVSSLLTAATSTAMALVLTSISSIQELCGTEHEQIYLQRAFWLLYSIEKFHSLRLGRYSRIEDDFIDHQPPTQVPERRNSSPFSQLWAVHEVELDRLLPQCRFAKICHLITKQLYTPSGLQKSPSELSCSISQLSALLKEWKDSTPSSHKPLDVGTSSNYPHALSSATQECLHLSYQYYEALLAIHGRWQLTDPLHLTAEDNISLSRSRETCSSVARMVLLMSSEIRLKELFSDW</sequence>
<dbReference type="GO" id="GO:0005634">
    <property type="term" value="C:nucleus"/>
    <property type="evidence" value="ECO:0007669"/>
    <property type="project" value="UniProtKB-SubCell"/>
</dbReference>
<dbReference type="InterPro" id="IPR050987">
    <property type="entry name" value="AtrR-like"/>
</dbReference>
<feature type="domain" description="Xylanolytic transcriptional activator regulatory" evidence="6">
    <location>
        <begin position="224"/>
        <end position="299"/>
    </location>
</feature>
<dbReference type="SMART" id="SM00906">
    <property type="entry name" value="Fungal_trans"/>
    <property type="match status" value="1"/>
</dbReference>
<evidence type="ECO:0000256" key="2">
    <source>
        <dbReference type="ARBA" id="ARBA00022723"/>
    </source>
</evidence>
<dbReference type="PANTHER" id="PTHR46910:SF3">
    <property type="entry name" value="HALOTOLERANCE PROTEIN 9-RELATED"/>
    <property type="match status" value="1"/>
</dbReference>
<evidence type="ECO:0000313" key="7">
    <source>
        <dbReference type="EMBL" id="PMD64234.1"/>
    </source>
</evidence>
<accession>A0A2J6TMJ3</accession>
<dbReference type="InParanoid" id="A0A2J6TMJ3"/>
<keyword evidence="5" id="KW-0812">Transmembrane</keyword>
<evidence type="ECO:0000259" key="6">
    <source>
        <dbReference type="SMART" id="SM00906"/>
    </source>
</evidence>
<dbReference type="CDD" id="cd12148">
    <property type="entry name" value="fungal_TF_MHR"/>
    <property type="match status" value="1"/>
</dbReference>
<keyword evidence="5" id="KW-1133">Transmembrane helix</keyword>
<feature type="transmembrane region" description="Helical" evidence="5">
    <location>
        <begin position="154"/>
        <end position="172"/>
    </location>
</feature>
<dbReference type="AlphaFoldDB" id="A0A2J6TMJ3"/>
<comment type="subcellular location">
    <subcellularLocation>
        <location evidence="1">Nucleus</location>
    </subcellularLocation>
</comment>